<sequence length="195" mass="22837">MVQRRYSLKFRFNFINQGSDKKGRKTLLVQRRLLRKLRFSCMNQLPEKAVFRKTNIQIWFILIVAVVVIPAIIMMDKQSQKYVLTIRLFMAAIFVIGALIKLILGYIFPELTLSDKGVKIFGRELIVWNDIKRIKTAGLYAGDAQLIIIKKNNKRITEDFKRLNTNSYKLALIVRSFAKKYKTRNVLLPLNNIKQ</sequence>
<dbReference type="AlphaFoldDB" id="A0AAJ3NB81"/>
<dbReference type="Proteomes" id="UP000190816">
    <property type="component" value="Unassembled WGS sequence"/>
</dbReference>
<feature type="transmembrane region" description="Helical" evidence="1">
    <location>
        <begin position="56"/>
        <end position="74"/>
    </location>
</feature>
<keyword evidence="1" id="KW-0812">Transmembrane</keyword>
<evidence type="ECO:0000313" key="2">
    <source>
        <dbReference type="EMBL" id="OPB73861.1"/>
    </source>
</evidence>
<reference evidence="2 3" key="1">
    <citation type="submission" date="2016-06" db="EMBL/GenBank/DDBJ databases">
        <authorList>
            <person name="Nicholson A.C."/>
        </authorList>
    </citation>
    <scope>NUCLEOTIDE SEQUENCE [LARGE SCALE GENOMIC DNA]</scope>
    <source>
        <strain evidence="2 3">G4123</strain>
    </source>
</reference>
<accession>A0AAJ3NB81</accession>
<dbReference type="EMBL" id="MAIC01000016">
    <property type="protein sequence ID" value="OPB73861.1"/>
    <property type="molecule type" value="Genomic_DNA"/>
</dbReference>
<evidence type="ECO:0000256" key="1">
    <source>
        <dbReference type="SAM" id="Phobius"/>
    </source>
</evidence>
<evidence type="ECO:0000313" key="3">
    <source>
        <dbReference type="Proteomes" id="UP000190816"/>
    </source>
</evidence>
<keyword evidence="1" id="KW-1133">Transmembrane helix</keyword>
<proteinExistence type="predicted"/>
<name>A0AAJ3NB81_9FLAO</name>
<keyword evidence="1" id="KW-0472">Membrane</keyword>
<comment type="caution">
    <text evidence="2">The sequence shown here is derived from an EMBL/GenBank/DDBJ whole genome shotgun (WGS) entry which is preliminary data.</text>
</comment>
<feature type="transmembrane region" description="Helical" evidence="1">
    <location>
        <begin position="86"/>
        <end position="108"/>
    </location>
</feature>
<protein>
    <submittedName>
        <fullName evidence="2">ABC transporter</fullName>
    </submittedName>
</protein>
<gene>
    <name evidence="2" type="ORF">BAY32_10990</name>
</gene>
<organism evidence="2 3">
    <name type="scientific">Elizabethkingia ursingii</name>
    <dbReference type="NCBI Taxonomy" id="1756150"/>
    <lineage>
        <taxon>Bacteria</taxon>
        <taxon>Pseudomonadati</taxon>
        <taxon>Bacteroidota</taxon>
        <taxon>Flavobacteriia</taxon>
        <taxon>Flavobacteriales</taxon>
        <taxon>Weeksellaceae</taxon>
        <taxon>Elizabethkingia</taxon>
    </lineage>
</organism>
<dbReference type="KEGG" id="ego:BBD34_05230"/>